<dbReference type="EMBL" id="JAUHHV010000002">
    <property type="protein sequence ID" value="KAK1431715.1"/>
    <property type="molecule type" value="Genomic_DNA"/>
</dbReference>
<keyword evidence="3" id="KW-1185">Reference proteome</keyword>
<dbReference type="Proteomes" id="UP001229421">
    <property type="component" value="Unassembled WGS sequence"/>
</dbReference>
<feature type="domain" description="MULE transposase" evidence="1">
    <location>
        <begin position="83"/>
        <end position="174"/>
    </location>
</feature>
<dbReference type="Pfam" id="PF10551">
    <property type="entry name" value="MULE"/>
    <property type="match status" value="1"/>
</dbReference>
<evidence type="ECO:0000313" key="2">
    <source>
        <dbReference type="EMBL" id="KAK1431715.1"/>
    </source>
</evidence>
<dbReference type="AlphaFoldDB" id="A0AAD8NXJ2"/>
<dbReference type="InterPro" id="IPR018289">
    <property type="entry name" value="MULE_transposase_dom"/>
</dbReference>
<protein>
    <recommendedName>
        <fullName evidence="1">MULE transposase domain-containing protein</fullName>
    </recommendedName>
</protein>
<comment type="caution">
    <text evidence="2">The sequence shown here is derived from an EMBL/GenBank/DDBJ whole genome shotgun (WGS) entry which is preliminary data.</text>
</comment>
<accession>A0AAD8NXJ2</accession>
<sequence>MKSLCGNFEDVGATKTDFKKYKRDLNKYIGDNDAELAMQRLKNKQKHLSNFSCDYVVRVDGILGGLFWADEYMKTNYFTFGDVVAFDGTYRSNKYDMISVPFTGVDNHNRNITLGAAILGNETAEMYKWLLQSYVKAFGFAPLVIVTNQDAAMRRAVEDVLPTSRHKLCMWHIWDKLTSKVGSALCNTIDFKKQLCRIVWTYAITPAEFEKEWHAIPPAEFVIFVTPPNPLTEFYR</sequence>
<reference evidence="2" key="1">
    <citation type="journal article" date="2023" name="bioRxiv">
        <title>Improved chromosome-level genome assembly for marigold (Tagetes erecta).</title>
        <authorList>
            <person name="Jiang F."/>
            <person name="Yuan L."/>
            <person name="Wang S."/>
            <person name="Wang H."/>
            <person name="Xu D."/>
            <person name="Wang A."/>
            <person name="Fan W."/>
        </authorList>
    </citation>
    <scope>NUCLEOTIDE SEQUENCE</scope>
    <source>
        <strain evidence="2">WSJ</strain>
        <tissue evidence="2">Leaf</tissue>
    </source>
</reference>
<evidence type="ECO:0000313" key="3">
    <source>
        <dbReference type="Proteomes" id="UP001229421"/>
    </source>
</evidence>
<dbReference type="PANTHER" id="PTHR47718:SF17">
    <property type="entry name" value="PROTEIN FAR1-RELATED SEQUENCE 5-LIKE"/>
    <property type="match status" value="1"/>
</dbReference>
<gene>
    <name evidence="2" type="ORF">QVD17_08282</name>
</gene>
<evidence type="ECO:0000259" key="1">
    <source>
        <dbReference type="Pfam" id="PF10551"/>
    </source>
</evidence>
<name>A0AAD8NXJ2_TARER</name>
<proteinExistence type="predicted"/>
<organism evidence="2 3">
    <name type="scientific">Tagetes erecta</name>
    <name type="common">African marigold</name>
    <dbReference type="NCBI Taxonomy" id="13708"/>
    <lineage>
        <taxon>Eukaryota</taxon>
        <taxon>Viridiplantae</taxon>
        <taxon>Streptophyta</taxon>
        <taxon>Embryophyta</taxon>
        <taxon>Tracheophyta</taxon>
        <taxon>Spermatophyta</taxon>
        <taxon>Magnoliopsida</taxon>
        <taxon>eudicotyledons</taxon>
        <taxon>Gunneridae</taxon>
        <taxon>Pentapetalae</taxon>
        <taxon>asterids</taxon>
        <taxon>campanulids</taxon>
        <taxon>Asterales</taxon>
        <taxon>Asteraceae</taxon>
        <taxon>Asteroideae</taxon>
        <taxon>Heliantheae alliance</taxon>
        <taxon>Tageteae</taxon>
        <taxon>Tagetes</taxon>
    </lineage>
</organism>
<dbReference type="PANTHER" id="PTHR47718">
    <property type="entry name" value="OS01G0519700 PROTEIN"/>
    <property type="match status" value="1"/>
</dbReference>